<evidence type="ECO:0000256" key="5">
    <source>
        <dbReference type="SAM" id="MobiDB-lite"/>
    </source>
</evidence>
<dbReference type="InterPro" id="IPR017853">
    <property type="entry name" value="GH"/>
</dbReference>
<dbReference type="Gene3D" id="3.20.20.80">
    <property type="entry name" value="Glycosidases"/>
    <property type="match status" value="1"/>
</dbReference>
<keyword evidence="3" id="KW-0326">Glycosidase</keyword>
<name>A0AAW2J4Q9_9LAMI</name>
<gene>
    <name evidence="6" type="ORF">Sangu_2608300</name>
</gene>
<evidence type="ECO:0000313" key="6">
    <source>
        <dbReference type="EMBL" id="KAL0289664.1"/>
    </source>
</evidence>
<accession>A0AAW2J4Q9</accession>
<dbReference type="PANTHER" id="PTHR10353">
    <property type="entry name" value="GLYCOSYL HYDROLASE"/>
    <property type="match status" value="1"/>
</dbReference>
<reference evidence="6" key="1">
    <citation type="submission" date="2020-06" db="EMBL/GenBank/DDBJ databases">
        <authorList>
            <person name="Li T."/>
            <person name="Hu X."/>
            <person name="Zhang T."/>
            <person name="Song X."/>
            <person name="Zhang H."/>
            <person name="Dai N."/>
            <person name="Sheng W."/>
            <person name="Hou X."/>
            <person name="Wei L."/>
        </authorList>
    </citation>
    <scope>NUCLEOTIDE SEQUENCE</scope>
    <source>
        <strain evidence="6">G01</strain>
        <tissue evidence="6">Leaf</tissue>
    </source>
</reference>
<organism evidence="6">
    <name type="scientific">Sesamum angustifolium</name>
    <dbReference type="NCBI Taxonomy" id="2727405"/>
    <lineage>
        <taxon>Eukaryota</taxon>
        <taxon>Viridiplantae</taxon>
        <taxon>Streptophyta</taxon>
        <taxon>Embryophyta</taxon>
        <taxon>Tracheophyta</taxon>
        <taxon>Spermatophyta</taxon>
        <taxon>Magnoliopsida</taxon>
        <taxon>eudicotyledons</taxon>
        <taxon>Gunneridae</taxon>
        <taxon>Pentapetalae</taxon>
        <taxon>asterids</taxon>
        <taxon>lamiids</taxon>
        <taxon>Lamiales</taxon>
        <taxon>Pedaliaceae</taxon>
        <taxon>Sesamum</taxon>
    </lineage>
</organism>
<feature type="non-terminal residue" evidence="6">
    <location>
        <position position="140"/>
    </location>
</feature>
<keyword evidence="2" id="KW-0378">Hydrolase</keyword>
<evidence type="ECO:0000256" key="2">
    <source>
        <dbReference type="ARBA" id="ARBA00022801"/>
    </source>
</evidence>
<dbReference type="PROSITE" id="PS00653">
    <property type="entry name" value="GLYCOSYL_HYDROL_F1_2"/>
    <property type="match status" value="1"/>
</dbReference>
<proteinExistence type="inferred from homology"/>
<dbReference type="EMBL" id="JACGWK010001389">
    <property type="protein sequence ID" value="KAL0289664.1"/>
    <property type="molecule type" value="Genomic_DNA"/>
</dbReference>
<dbReference type="Pfam" id="PF00232">
    <property type="entry name" value="Glyco_hydro_1"/>
    <property type="match status" value="1"/>
</dbReference>
<protein>
    <submittedName>
        <fullName evidence="6">Beta-glucosidase 13</fullName>
    </submittedName>
</protein>
<dbReference type="PANTHER" id="PTHR10353:SF137">
    <property type="entry name" value="MYROSINASE 3-RELATED"/>
    <property type="match status" value="1"/>
</dbReference>
<sequence>MESGKLSEKTVPFPPGVLPADKDNSKITRHDFPDGFLFGSATSAYQVEGAAAIGGKSISVWDDLSSRNPGGIDDQSNGNIAADMYHKFKEDIRMMKQMGFDSYRFSISWTRVLPGGRWSAGVNREGIDFYNDVIDTILKY</sequence>
<dbReference type="GO" id="GO:0005975">
    <property type="term" value="P:carbohydrate metabolic process"/>
    <property type="evidence" value="ECO:0007669"/>
    <property type="project" value="InterPro"/>
</dbReference>
<dbReference type="GO" id="GO:0008422">
    <property type="term" value="F:beta-glucosidase activity"/>
    <property type="evidence" value="ECO:0007669"/>
    <property type="project" value="UniProtKB-ARBA"/>
</dbReference>
<feature type="region of interest" description="Disordered" evidence="5">
    <location>
        <begin position="1"/>
        <end position="24"/>
    </location>
</feature>
<comment type="similarity">
    <text evidence="1 4">Belongs to the glycosyl hydrolase 1 family.</text>
</comment>
<dbReference type="SUPFAM" id="SSF51445">
    <property type="entry name" value="(Trans)glycosidases"/>
    <property type="match status" value="1"/>
</dbReference>
<evidence type="ECO:0000256" key="4">
    <source>
        <dbReference type="RuleBase" id="RU003690"/>
    </source>
</evidence>
<dbReference type="InterPro" id="IPR033132">
    <property type="entry name" value="GH_1_N_CS"/>
</dbReference>
<reference evidence="6" key="2">
    <citation type="journal article" date="2024" name="Plant">
        <title>Genomic evolution and insights into agronomic trait innovations of Sesamum species.</title>
        <authorList>
            <person name="Miao H."/>
            <person name="Wang L."/>
            <person name="Qu L."/>
            <person name="Liu H."/>
            <person name="Sun Y."/>
            <person name="Le M."/>
            <person name="Wang Q."/>
            <person name="Wei S."/>
            <person name="Zheng Y."/>
            <person name="Lin W."/>
            <person name="Duan Y."/>
            <person name="Cao H."/>
            <person name="Xiong S."/>
            <person name="Wang X."/>
            <person name="Wei L."/>
            <person name="Li C."/>
            <person name="Ma Q."/>
            <person name="Ju M."/>
            <person name="Zhao R."/>
            <person name="Li G."/>
            <person name="Mu C."/>
            <person name="Tian Q."/>
            <person name="Mei H."/>
            <person name="Zhang T."/>
            <person name="Gao T."/>
            <person name="Zhang H."/>
        </authorList>
    </citation>
    <scope>NUCLEOTIDE SEQUENCE</scope>
    <source>
        <strain evidence="6">G01</strain>
    </source>
</reference>
<evidence type="ECO:0000256" key="3">
    <source>
        <dbReference type="ARBA" id="ARBA00023295"/>
    </source>
</evidence>
<evidence type="ECO:0000256" key="1">
    <source>
        <dbReference type="ARBA" id="ARBA00010838"/>
    </source>
</evidence>
<dbReference type="AlphaFoldDB" id="A0AAW2J4Q9"/>
<dbReference type="InterPro" id="IPR001360">
    <property type="entry name" value="Glyco_hydro_1"/>
</dbReference>
<comment type="caution">
    <text evidence="6">The sequence shown here is derived from an EMBL/GenBank/DDBJ whole genome shotgun (WGS) entry which is preliminary data.</text>
</comment>